<evidence type="ECO:0000259" key="2">
    <source>
        <dbReference type="Pfam" id="PF01510"/>
    </source>
</evidence>
<accession>A0A7K0EUK5</accession>
<dbReference type="InterPro" id="IPR011600">
    <property type="entry name" value="Pept_C14_caspase"/>
</dbReference>
<evidence type="ECO:0000259" key="1">
    <source>
        <dbReference type="Pfam" id="PF00656"/>
    </source>
</evidence>
<protein>
    <submittedName>
        <fullName evidence="3">Uncharacterized protein</fullName>
    </submittedName>
</protein>
<dbReference type="Pfam" id="PF01510">
    <property type="entry name" value="Amidase_2"/>
    <property type="match status" value="1"/>
</dbReference>
<dbReference type="SUPFAM" id="SSF52266">
    <property type="entry name" value="SGNH hydrolase"/>
    <property type="match status" value="1"/>
</dbReference>
<feature type="domain" description="Peptidase C14 caspase" evidence="1">
    <location>
        <begin position="332"/>
        <end position="604"/>
    </location>
</feature>
<dbReference type="EMBL" id="WJXZ01000015">
    <property type="protein sequence ID" value="MRS65439.1"/>
    <property type="molecule type" value="Genomic_DNA"/>
</dbReference>
<dbReference type="GO" id="GO:0004197">
    <property type="term" value="F:cysteine-type endopeptidase activity"/>
    <property type="evidence" value="ECO:0007669"/>
    <property type="project" value="InterPro"/>
</dbReference>
<dbReference type="RefSeq" id="WP_154178815.1">
    <property type="nucleotide sequence ID" value="NZ_WJXZ01000015.1"/>
</dbReference>
<dbReference type="InterPro" id="IPR050452">
    <property type="entry name" value="Metacaspase"/>
</dbReference>
<evidence type="ECO:0000313" key="4">
    <source>
        <dbReference type="Proteomes" id="UP000441754"/>
    </source>
</evidence>
<dbReference type="GO" id="GO:0016788">
    <property type="term" value="F:hydrolase activity, acting on ester bonds"/>
    <property type="evidence" value="ECO:0007669"/>
    <property type="project" value="UniProtKB-ARBA"/>
</dbReference>
<dbReference type="Pfam" id="PF00656">
    <property type="entry name" value="Peptidase_C14"/>
    <property type="match status" value="1"/>
</dbReference>
<dbReference type="GO" id="GO:0005737">
    <property type="term" value="C:cytoplasm"/>
    <property type="evidence" value="ECO:0007669"/>
    <property type="project" value="TreeGrafter"/>
</dbReference>
<dbReference type="Proteomes" id="UP000441754">
    <property type="component" value="Unassembled WGS sequence"/>
</dbReference>
<dbReference type="InterPro" id="IPR036505">
    <property type="entry name" value="Amidase/PGRP_sf"/>
</dbReference>
<dbReference type="OrthoDB" id="2546654at2"/>
<dbReference type="PANTHER" id="PTHR48104">
    <property type="entry name" value="METACASPASE-4"/>
    <property type="match status" value="1"/>
</dbReference>
<dbReference type="SUPFAM" id="SSF52129">
    <property type="entry name" value="Caspase-like"/>
    <property type="match status" value="1"/>
</dbReference>
<sequence>MRFDTLPQIEARFRQEATPFLTPFSMPVPNESLTLRGQVFKPRQTNYFHAVEHPKQRIVLHFTAGNLRSDMQSLTQQDRHVSVAFVVARDGTIYQLFPSKFWSGHLGEGVGNKKGTGNPQDKATIGIEISNYGFLVPRDGNLETIYSRSKDPSTGKIGAIDAYCPLTNTAAYQKVNVPFREQSFYATFTPEQYDSTIILLRFLTAKYAIPRQFLPENKRFLTTEDVLNFKGIVSHINYRSSGKWDIGPAFQWETVIAGVQAAQYVSTTQQQRSLLADPDELTSEEAVDALFPQTRDLIPDEAETTDNEGYNPADFDAKPVADQPTETAWNVFALLVGINNYDRIRKLGGCLHDVGEVEKYLTRRTAFDFELDGESTGKIKKLLDSDATRAGVAAGFREHLGRAKKGDTVLFYYSGHGTQEEADAIWDETDGRLECLVCYDGGAENAADFLLTDKELRFLIHELYQKTGAHIVTIFDCCNSGDNTRNAALVGAAYQDQPVKIRRATDTGAFPARTWEEFLFSDKILKADIAGQKPHEFLAEGTHVQMAACESDQTAVEIAGEGIFTKTLLKTLTDSGGNISYNTLRGRIRQYMRVGYEQTPRIYAPVDPEKVLNNGFLNQLIDPQQLICEAVFNAKTGWQLNMGAIHGINEKTAILLLDPGDATKMIPVTVKKNGVFVDYTVLAGTSALSHATIYKAVVSGLMIQELKVELQNHDGNPKEVGEFVAALEDQASGSFAFGGEKSTPAETKQDNGKVQPADYTLHVRAGEVYLTFPDDPYRPLVRPIPFVTSDNNRAVLAMLQHVSRWHFIKTLQNPIIPDGFPEQALAIKVKRLLADGTTQKITTSDSVAKLEYEQVDEVWKGTIQIEITNTTAQDLYVCAAYLSKEFQCYLKFIPQRVKLLEAGQSIFLGLNGKDRINMNLGKVEQEYNWPETHEALKFIISTTEFDAEALTLEELPPPLTTDEIGKSLEPERARGLDTDEEPVEFSGWITQTLHLVFKNPVYNQIPARTLKALLEWDETAYFAAGLYCDVKLDPFGQPTVWELKEGINKGLKVPEEERNLISDAKLFLGNTIETAQRRKRYRNLKKDPNRLRIVAEGDSWFQYPILVEDTLDHLYKLYAIRSFAEAGDTLENYMKKREYLDAIEEEGAKFFLISGGGNDILGEQFEGFLRDEPDAGDTTPRRYFKPNFAAKLTHLEAFYQDMFSELLERYPDLHILVHSYDYPIPLDTDDPANQKKSSWLGQYLIKKGVTPQDEREKCIHFIMDEFNTRLKKLVEGFGERVSYIDARNLVNRTSWFDEIHPTNDGFQLVADKFIARIEQIRGATT</sequence>
<keyword evidence="4" id="KW-1185">Reference proteome</keyword>
<gene>
    <name evidence="3" type="ORF">GJJ30_29380</name>
</gene>
<organism evidence="3 4">
    <name type="scientific">Larkinella terrae</name>
    <dbReference type="NCBI Taxonomy" id="2025311"/>
    <lineage>
        <taxon>Bacteria</taxon>
        <taxon>Pseudomonadati</taxon>
        <taxon>Bacteroidota</taxon>
        <taxon>Cytophagia</taxon>
        <taxon>Cytophagales</taxon>
        <taxon>Spirosomataceae</taxon>
        <taxon>Larkinella</taxon>
    </lineage>
</organism>
<dbReference type="GO" id="GO:0009253">
    <property type="term" value="P:peptidoglycan catabolic process"/>
    <property type="evidence" value="ECO:0007669"/>
    <property type="project" value="InterPro"/>
</dbReference>
<dbReference type="SUPFAM" id="SSF55846">
    <property type="entry name" value="N-acetylmuramoyl-L-alanine amidase-like"/>
    <property type="match status" value="1"/>
</dbReference>
<comment type="caution">
    <text evidence="3">The sequence shown here is derived from an EMBL/GenBank/DDBJ whole genome shotgun (WGS) entry which is preliminary data.</text>
</comment>
<dbReference type="CDD" id="cd00229">
    <property type="entry name" value="SGNH_hydrolase"/>
    <property type="match status" value="1"/>
</dbReference>
<evidence type="ECO:0000313" key="3">
    <source>
        <dbReference type="EMBL" id="MRS65439.1"/>
    </source>
</evidence>
<dbReference type="Gene3D" id="3.40.80.10">
    <property type="entry name" value="Peptidoglycan recognition protein-like"/>
    <property type="match status" value="1"/>
</dbReference>
<name>A0A7K0EUK5_9BACT</name>
<dbReference type="InterPro" id="IPR036514">
    <property type="entry name" value="SGNH_hydro_sf"/>
</dbReference>
<dbReference type="InterPro" id="IPR029030">
    <property type="entry name" value="Caspase-like_dom_sf"/>
</dbReference>
<proteinExistence type="predicted"/>
<reference evidence="3 4" key="1">
    <citation type="journal article" date="2018" name="Antonie Van Leeuwenhoek">
        <title>Larkinella terrae sp. nov., isolated from soil on Jeju Island, South Korea.</title>
        <authorList>
            <person name="Ten L.N."/>
            <person name="Jeon J."/>
            <person name="Park S.J."/>
            <person name="Park S."/>
            <person name="Lee S.Y."/>
            <person name="Kim M.K."/>
            <person name="Jung H.Y."/>
        </authorList>
    </citation>
    <scope>NUCLEOTIDE SEQUENCE [LARGE SCALE GENOMIC DNA]</scope>
    <source>
        <strain evidence="3 4">KCTC 52001</strain>
    </source>
</reference>
<dbReference type="Gene3D" id="3.40.50.1110">
    <property type="entry name" value="SGNH hydrolase"/>
    <property type="match status" value="1"/>
</dbReference>
<dbReference type="PANTHER" id="PTHR48104:SF30">
    <property type="entry name" value="METACASPASE-1"/>
    <property type="match status" value="1"/>
</dbReference>
<dbReference type="GO" id="GO:0008745">
    <property type="term" value="F:N-acetylmuramoyl-L-alanine amidase activity"/>
    <property type="evidence" value="ECO:0007669"/>
    <property type="project" value="InterPro"/>
</dbReference>
<dbReference type="Gene3D" id="3.40.50.1460">
    <property type="match status" value="1"/>
</dbReference>
<feature type="domain" description="N-acetylmuramoyl-L-alanine amidase" evidence="2">
    <location>
        <begin position="56"/>
        <end position="247"/>
    </location>
</feature>
<dbReference type="InterPro" id="IPR002502">
    <property type="entry name" value="Amidase_domain"/>
</dbReference>
<dbReference type="GO" id="GO:0006508">
    <property type="term" value="P:proteolysis"/>
    <property type="evidence" value="ECO:0007669"/>
    <property type="project" value="InterPro"/>
</dbReference>